<keyword evidence="3" id="KW-0949">S-adenosyl-L-methionine</keyword>
<proteinExistence type="predicted"/>
<keyword evidence="2" id="KW-0808">Transferase</keyword>
<name>A0A931B614_9ACTN</name>
<dbReference type="AlphaFoldDB" id="A0A931B614"/>
<comment type="caution">
    <text evidence="5">The sequence shown here is derived from an EMBL/GenBank/DDBJ whole genome shotgun (WGS) entry which is preliminary data.</text>
</comment>
<dbReference type="InterPro" id="IPR041698">
    <property type="entry name" value="Methyltransf_25"/>
</dbReference>
<keyword evidence="6" id="KW-1185">Reference proteome</keyword>
<dbReference type="Pfam" id="PF13649">
    <property type="entry name" value="Methyltransf_25"/>
    <property type="match status" value="1"/>
</dbReference>
<dbReference type="InterPro" id="IPR029063">
    <property type="entry name" value="SAM-dependent_MTases_sf"/>
</dbReference>
<evidence type="ECO:0000256" key="3">
    <source>
        <dbReference type="ARBA" id="ARBA00022691"/>
    </source>
</evidence>
<dbReference type="GO" id="GO:0032259">
    <property type="term" value="P:methylation"/>
    <property type="evidence" value="ECO:0007669"/>
    <property type="project" value="UniProtKB-KW"/>
</dbReference>
<dbReference type="SUPFAM" id="SSF53335">
    <property type="entry name" value="S-adenosyl-L-methionine-dependent methyltransferases"/>
    <property type="match status" value="1"/>
</dbReference>
<evidence type="ECO:0000256" key="2">
    <source>
        <dbReference type="ARBA" id="ARBA00022679"/>
    </source>
</evidence>
<evidence type="ECO:0000259" key="4">
    <source>
        <dbReference type="Pfam" id="PF13649"/>
    </source>
</evidence>
<sequence>METKDITARVAAWYSDEFEEATRLTDTADGRLEMIRTRELLHRHLPPAPAKVLDVGGGPGAHAEWLTAEGYTVHLVDPVARHTEQAAERAGCSVEVGDARELAAPDTSVDVALLLGPLYHLPDRTDRIQALAEARRVVRPGGLVVVAAINRYASFTEHTARATLTRIADSVSQIVDTGFYDGARGFTVAKFHTAAELTLEMAEAGLPATRIYSVEGPMWGIVKAVELRTGEPMRDDDPLMLCALEAARRAEQHPELLAASSHLLAISQR</sequence>
<organism evidence="5 6">
    <name type="scientific">Streptacidiphilus fuscans</name>
    <dbReference type="NCBI Taxonomy" id="2789292"/>
    <lineage>
        <taxon>Bacteria</taxon>
        <taxon>Bacillati</taxon>
        <taxon>Actinomycetota</taxon>
        <taxon>Actinomycetes</taxon>
        <taxon>Kitasatosporales</taxon>
        <taxon>Streptomycetaceae</taxon>
        <taxon>Streptacidiphilus</taxon>
    </lineage>
</organism>
<evidence type="ECO:0000313" key="5">
    <source>
        <dbReference type="EMBL" id="MBF9071875.1"/>
    </source>
</evidence>
<feature type="domain" description="Methyltransferase" evidence="4">
    <location>
        <begin position="52"/>
        <end position="142"/>
    </location>
</feature>
<dbReference type="CDD" id="cd02440">
    <property type="entry name" value="AdoMet_MTases"/>
    <property type="match status" value="1"/>
</dbReference>
<dbReference type="RefSeq" id="WP_196197031.1">
    <property type="nucleotide sequence ID" value="NZ_JADPRT010000013.1"/>
</dbReference>
<evidence type="ECO:0000256" key="1">
    <source>
        <dbReference type="ARBA" id="ARBA00022603"/>
    </source>
</evidence>
<dbReference type="Proteomes" id="UP000657385">
    <property type="component" value="Unassembled WGS sequence"/>
</dbReference>
<dbReference type="PANTHER" id="PTHR43464">
    <property type="entry name" value="METHYLTRANSFERASE"/>
    <property type="match status" value="1"/>
</dbReference>
<dbReference type="Gene3D" id="3.40.50.150">
    <property type="entry name" value="Vaccinia Virus protein VP39"/>
    <property type="match status" value="1"/>
</dbReference>
<keyword evidence="1 5" id="KW-0489">Methyltransferase</keyword>
<dbReference type="EMBL" id="JADPRT010000013">
    <property type="protein sequence ID" value="MBF9071875.1"/>
    <property type="molecule type" value="Genomic_DNA"/>
</dbReference>
<dbReference type="PANTHER" id="PTHR43464:SF19">
    <property type="entry name" value="UBIQUINONE BIOSYNTHESIS O-METHYLTRANSFERASE, MITOCHONDRIAL"/>
    <property type="match status" value="1"/>
</dbReference>
<protein>
    <submittedName>
        <fullName evidence="5">Methyltransferase domain-containing protein</fullName>
    </submittedName>
</protein>
<gene>
    <name evidence="5" type="ORF">I2501_28010</name>
</gene>
<dbReference type="GO" id="GO:0008168">
    <property type="term" value="F:methyltransferase activity"/>
    <property type="evidence" value="ECO:0007669"/>
    <property type="project" value="UniProtKB-KW"/>
</dbReference>
<evidence type="ECO:0000313" key="6">
    <source>
        <dbReference type="Proteomes" id="UP000657385"/>
    </source>
</evidence>
<accession>A0A931B614</accession>
<reference evidence="5" key="1">
    <citation type="submission" date="2020-11" db="EMBL/GenBank/DDBJ databases">
        <title>Isolation and identification of active actinomycetes.</title>
        <authorList>
            <person name="Yu B."/>
        </authorList>
    </citation>
    <scope>NUCLEOTIDE SEQUENCE</scope>
    <source>
        <strain evidence="5">NEAU-YB345</strain>
    </source>
</reference>